<accession>A9KG98</accession>
<dbReference type="AlphaFoldDB" id="A9KG98"/>
<gene>
    <name evidence="2" type="ordered locus">CBUD_1388</name>
</gene>
<dbReference type="HOGENOM" id="CLU_2104919_0_0_6"/>
<sequence length="115" mass="13029">MRYCGTLIERSGNFMKIKKKLVSTLAGLVAITSVFAVTPSYAYGHYYPHYHHHYHHGGGLLVAGLVFGTALGMMAGAAASHDYACRQVTYVRHCRYNPWYGDRTCYVERYVHYVC</sequence>
<keyword evidence="1" id="KW-0812">Transmembrane</keyword>
<dbReference type="KEGG" id="cbd:CBUD_1388"/>
<protein>
    <submittedName>
        <fullName evidence="2">Hypothetical exported protein</fullName>
    </submittedName>
</protein>
<keyword evidence="1" id="KW-1133">Transmembrane helix</keyword>
<organism evidence="2 3">
    <name type="scientific">Coxiella burnetii (strain Dugway 5J108-111)</name>
    <dbReference type="NCBI Taxonomy" id="434922"/>
    <lineage>
        <taxon>Bacteria</taxon>
        <taxon>Pseudomonadati</taxon>
        <taxon>Pseudomonadota</taxon>
        <taxon>Gammaproteobacteria</taxon>
        <taxon>Legionellales</taxon>
        <taxon>Coxiellaceae</taxon>
        <taxon>Coxiella</taxon>
    </lineage>
</organism>
<evidence type="ECO:0000313" key="2">
    <source>
        <dbReference type="EMBL" id="ABS77716.2"/>
    </source>
</evidence>
<dbReference type="Proteomes" id="UP000008555">
    <property type="component" value="Chromosome"/>
</dbReference>
<dbReference type="RefSeq" id="WP_011997062.1">
    <property type="nucleotide sequence ID" value="NC_009727.1"/>
</dbReference>
<dbReference type="EMBL" id="CP000733">
    <property type="protein sequence ID" value="ABS77716.2"/>
    <property type="molecule type" value="Genomic_DNA"/>
</dbReference>
<feature type="transmembrane region" description="Helical" evidence="1">
    <location>
        <begin position="60"/>
        <end position="79"/>
    </location>
</feature>
<evidence type="ECO:0000256" key="1">
    <source>
        <dbReference type="SAM" id="Phobius"/>
    </source>
</evidence>
<reference evidence="2 3" key="1">
    <citation type="journal article" date="2009" name="Infect. Immun.">
        <title>Comparative genomics reveal extensive transposon-mediated genomic plasticity and diversity among potential effector proteins within the genus Coxiella.</title>
        <authorList>
            <person name="Beare P.A."/>
            <person name="Unsworth N."/>
            <person name="Andoh M."/>
            <person name="Voth D.E."/>
            <person name="Omsland A."/>
            <person name="Gilk S.D."/>
            <person name="Williams K.P."/>
            <person name="Sobral B.W."/>
            <person name="Kupko J.J.III."/>
            <person name="Porcella S.F."/>
            <person name="Samuel J.E."/>
            <person name="Heinzen R.A."/>
        </authorList>
    </citation>
    <scope>NUCLEOTIDE SEQUENCE [LARGE SCALE GENOMIC DNA]</scope>
    <source>
        <strain evidence="2 3">Dugway 5J108-111</strain>
    </source>
</reference>
<evidence type="ECO:0000313" key="3">
    <source>
        <dbReference type="Proteomes" id="UP000008555"/>
    </source>
</evidence>
<name>A9KG98_COXBN</name>
<keyword evidence="1" id="KW-0472">Membrane</keyword>
<proteinExistence type="predicted"/>